<comment type="caution">
    <text evidence="1">The sequence shown here is derived from an EMBL/GenBank/DDBJ whole genome shotgun (WGS) entry which is preliminary data.</text>
</comment>
<dbReference type="Proteomes" id="UP001196413">
    <property type="component" value="Unassembled WGS sequence"/>
</dbReference>
<dbReference type="AlphaFoldDB" id="A0AAD5R3W7"/>
<reference evidence="1" key="1">
    <citation type="submission" date="2021-06" db="EMBL/GenBank/DDBJ databases">
        <title>Parelaphostrongylus tenuis whole genome reference sequence.</title>
        <authorList>
            <person name="Garwood T.J."/>
            <person name="Larsen P.A."/>
            <person name="Fountain-Jones N.M."/>
            <person name="Garbe J.R."/>
            <person name="Macchietto M.G."/>
            <person name="Kania S.A."/>
            <person name="Gerhold R.W."/>
            <person name="Richards J.E."/>
            <person name="Wolf T.M."/>
        </authorList>
    </citation>
    <scope>NUCLEOTIDE SEQUENCE</scope>
    <source>
        <strain evidence="1">MNPRO001-30</strain>
        <tissue evidence="1">Meninges</tissue>
    </source>
</reference>
<organism evidence="1 2">
    <name type="scientific">Parelaphostrongylus tenuis</name>
    <name type="common">Meningeal worm</name>
    <dbReference type="NCBI Taxonomy" id="148309"/>
    <lineage>
        <taxon>Eukaryota</taxon>
        <taxon>Metazoa</taxon>
        <taxon>Ecdysozoa</taxon>
        <taxon>Nematoda</taxon>
        <taxon>Chromadorea</taxon>
        <taxon>Rhabditida</taxon>
        <taxon>Rhabditina</taxon>
        <taxon>Rhabditomorpha</taxon>
        <taxon>Strongyloidea</taxon>
        <taxon>Metastrongylidae</taxon>
        <taxon>Parelaphostrongylus</taxon>
    </lineage>
</organism>
<evidence type="ECO:0000313" key="2">
    <source>
        <dbReference type="Proteomes" id="UP001196413"/>
    </source>
</evidence>
<dbReference type="EMBL" id="JAHQIW010006415">
    <property type="protein sequence ID" value="KAJ1369130.1"/>
    <property type="molecule type" value="Genomic_DNA"/>
</dbReference>
<evidence type="ECO:0000313" key="1">
    <source>
        <dbReference type="EMBL" id="KAJ1369130.1"/>
    </source>
</evidence>
<proteinExistence type="predicted"/>
<protein>
    <recommendedName>
        <fullName evidence="3">Reverse transcriptase domain-containing protein</fullName>
    </recommendedName>
</protein>
<evidence type="ECO:0008006" key="3">
    <source>
        <dbReference type="Google" id="ProtNLM"/>
    </source>
</evidence>
<gene>
    <name evidence="1" type="ORF">KIN20_030531</name>
</gene>
<accession>A0AAD5R3W7</accession>
<keyword evidence="2" id="KW-1185">Reference proteome</keyword>
<name>A0AAD5R3W7_PARTN</name>
<sequence>MEARREYHMNLILTFVDYDNAFDLIASKRMQSYERWSIKEWSPSYIGALLDCYRNCTKKMQIAHRLIRIGKPIRQGDTTLLELLNIALQWGNEVTCLRAEGHSCRWKIPVRSSLYGRYRHLFEKYHRSRHDVRGIKRCGKNIGLRLNRMKTRFMKNAR</sequence>